<keyword evidence="5" id="KW-1185">Reference proteome</keyword>
<dbReference type="AlphaFoldDB" id="A0A2K9LLQ7"/>
<dbReference type="EMBL" id="CP022684">
    <property type="protein sequence ID" value="AUM13286.1"/>
    <property type="molecule type" value="Genomic_DNA"/>
</dbReference>
<evidence type="ECO:0000256" key="3">
    <source>
        <dbReference type="PIRSR" id="PIRSR607837-1"/>
    </source>
</evidence>
<organism evidence="4 5">
    <name type="scientific">Ketobacter alkanivorans</name>
    <dbReference type="NCBI Taxonomy" id="1917421"/>
    <lineage>
        <taxon>Bacteria</taxon>
        <taxon>Pseudomonadati</taxon>
        <taxon>Pseudomonadota</taxon>
        <taxon>Gammaproteobacteria</taxon>
        <taxon>Pseudomonadales</taxon>
        <taxon>Ketobacteraceae</taxon>
        <taxon>Ketobacter</taxon>
    </lineage>
</organism>
<dbReference type="PANTHER" id="PTHR37302">
    <property type="entry name" value="SLR1116 PROTEIN"/>
    <property type="match status" value="1"/>
</dbReference>
<evidence type="ECO:0000256" key="1">
    <source>
        <dbReference type="ARBA" id="ARBA00008635"/>
    </source>
</evidence>
<dbReference type="InterPro" id="IPR007837">
    <property type="entry name" value="DinB"/>
</dbReference>
<feature type="binding site" evidence="3">
    <location>
        <position position="48"/>
    </location>
    <ligand>
        <name>a divalent metal cation</name>
        <dbReference type="ChEBI" id="CHEBI:60240"/>
    </ligand>
</feature>
<dbReference type="SUPFAM" id="SSF109854">
    <property type="entry name" value="DinB/YfiT-like putative metalloenzymes"/>
    <property type="match status" value="1"/>
</dbReference>
<feature type="binding site" evidence="3">
    <location>
        <position position="148"/>
    </location>
    <ligand>
        <name>a divalent metal cation</name>
        <dbReference type="ChEBI" id="CHEBI:60240"/>
    </ligand>
</feature>
<dbReference type="GO" id="GO:0046872">
    <property type="term" value="F:metal ion binding"/>
    <property type="evidence" value="ECO:0007669"/>
    <property type="project" value="UniProtKB-KW"/>
</dbReference>
<dbReference type="Proteomes" id="UP000235116">
    <property type="component" value="Chromosome"/>
</dbReference>
<evidence type="ECO:0000256" key="2">
    <source>
        <dbReference type="ARBA" id="ARBA00022723"/>
    </source>
</evidence>
<name>A0A2K9LLQ7_9GAMM</name>
<dbReference type="KEGG" id="kak:Kalk_13015"/>
<feature type="binding site" evidence="3">
    <location>
        <position position="144"/>
    </location>
    <ligand>
        <name>a divalent metal cation</name>
        <dbReference type="ChEBI" id="CHEBI:60240"/>
    </ligand>
</feature>
<comment type="similarity">
    <text evidence="1">Belongs to the DinB family.</text>
</comment>
<accession>A0A2K9LLQ7</accession>
<evidence type="ECO:0000313" key="5">
    <source>
        <dbReference type="Proteomes" id="UP000235116"/>
    </source>
</evidence>
<dbReference type="RefSeq" id="WP_101894664.1">
    <property type="nucleotide sequence ID" value="NZ_CP022684.1"/>
</dbReference>
<gene>
    <name evidence="4" type="ORF">Kalk_13015</name>
</gene>
<protein>
    <recommendedName>
        <fullName evidence="6">Damage-inducible protein DinB</fullName>
    </recommendedName>
</protein>
<keyword evidence="2 3" id="KW-0479">Metal-binding</keyword>
<dbReference type="Pfam" id="PF05163">
    <property type="entry name" value="DinB"/>
    <property type="match status" value="1"/>
</dbReference>
<proteinExistence type="inferred from homology"/>
<reference evidence="5" key="1">
    <citation type="submission" date="2017-08" db="EMBL/GenBank/DDBJ databases">
        <title>Direct submision.</title>
        <authorList>
            <person name="Kim S.-J."/>
            <person name="Rhee S.-K."/>
        </authorList>
    </citation>
    <scope>NUCLEOTIDE SEQUENCE [LARGE SCALE GENOMIC DNA]</scope>
    <source>
        <strain evidence="5">GI5</strain>
    </source>
</reference>
<dbReference type="PANTHER" id="PTHR37302:SF1">
    <property type="entry name" value="PROTEIN DINB"/>
    <property type="match status" value="1"/>
</dbReference>
<dbReference type="OrthoDB" id="9807509at2"/>
<dbReference type="Gene3D" id="1.20.120.450">
    <property type="entry name" value="dinb family like domain"/>
    <property type="match status" value="1"/>
</dbReference>
<evidence type="ECO:0008006" key="6">
    <source>
        <dbReference type="Google" id="ProtNLM"/>
    </source>
</evidence>
<sequence>MMDAFITFARYNRKMNAQIYDVCAQLDQGQLEADRGAFFGSIYCTLNHIMIADLYWLQRVTKQPSPLVDSAGEPLRIQALDQILYEQLATLSHWRSIIDDRIVACVEALAQESADLSRTLDHRLMDGSVVQFTLNKALCHWFNHQTHHRGQVTTILSQLHIDFGVTDLLLMELD</sequence>
<dbReference type="InterPro" id="IPR034660">
    <property type="entry name" value="DinB/YfiT-like"/>
</dbReference>
<evidence type="ECO:0000313" key="4">
    <source>
        <dbReference type="EMBL" id="AUM13286.1"/>
    </source>
</evidence>